<keyword evidence="13" id="KW-1185">Reference proteome</keyword>
<dbReference type="Gene3D" id="3.80.10.10">
    <property type="entry name" value="Ribonuclease Inhibitor"/>
    <property type="match status" value="3"/>
</dbReference>
<dbReference type="Proteomes" id="UP000604825">
    <property type="component" value="Unassembled WGS sequence"/>
</dbReference>
<dbReference type="GO" id="GO:0051707">
    <property type="term" value="P:response to other organism"/>
    <property type="evidence" value="ECO:0007669"/>
    <property type="project" value="UniProtKB-ARBA"/>
</dbReference>
<evidence type="ECO:0000256" key="2">
    <source>
        <dbReference type="ARBA" id="ARBA00022614"/>
    </source>
</evidence>
<dbReference type="InterPro" id="IPR036388">
    <property type="entry name" value="WH-like_DNA-bd_sf"/>
</dbReference>
<keyword evidence="6" id="KW-0067">ATP-binding</keyword>
<dbReference type="InterPro" id="IPR056845">
    <property type="entry name" value="LRR_Zer-1"/>
</dbReference>
<dbReference type="InterPro" id="IPR027417">
    <property type="entry name" value="P-loop_NTPase"/>
</dbReference>
<evidence type="ECO:0000256" key="3">
    <source>
        <dbReference type="ARBA" id="ARBA00022737"/>
    </source>
</evidence>
<gene>
    <name evidence="12" type="ORF">NCGR_LOCUS39930</name>
</gene>
<dbReference type="Pfam" id="PF25013">
    <property type="entry name" value="LRR_Zer-1"/>
    <property type="match status" value="1"/>
</dbReference>
<dbReference type="GO" id="GO:0006952">
    <property type="term" value="P:defense response"/>
    <property type="evidence" value="ECO:0007669"/>
    <property type="project" value="UniProtKB-KW"/>
</dbReference>
<name>A0A811Q747_9POAL</name>
<reference evidence="12" key="1">
    <citation type="submission" date="2020-10" db="EMBL/GenBank/DDBJ databases">
        <authorList>
            <person name="Han B."/>
            <person name="Lu T."/>
            <person name="Zhao Q."/>
            <person name="Huang X."/>
            <person name="Zhao Y."/>
        </authorList>
    </citation>
    <scope>NUCLEOTIDE SEQUENCE</scope>
</reference>
<sequence length="1206" mass="136559">MAEIGGMLAAAVLKAAAGKVSAAAADRVMLQWRFDDDLRDMMESIEAVLDDAERRSISEASVRVWLKRLTTASYSISDMFDEFEVNTSRKSALWKFKVLNPFLTLASEIGMAAKMKKVREKLENISKQRHEFSFTAGNSSYAQQVIDERETKSEVVEADILGRDQEKRRVIALLTRASTSSEFIILPIYGIGGIGKTTLAQLLFNDKYFKDYEKAWVYVSQIFDLKKIDDTIRSQLQKDQRQLTDMQEPDADPPLPKKILIVLDDLWENDDFKVDDLKHTLKRVLNGYKIVGFEGRADRGRLEDIGKEIAMKCGGVALTARALGYMLRSRNFFGWVSVKDNGIWNASATGYTPSPYDNVLASLKLSYISMPPFQRLCFAYCAIFPRGHKMTKDDLIYQWAALGFIKPSSEVSTWLHGESCIMKLSGMSFLQHSRSPSSYGQLGENATLLTMHDLARSIMRDEVLDGGRECNIEWGNYRYALLADCRKPLNFFETCHDNIRAIRFLESVKIERDAAEISTAKYLRVLDFGECSIQNLPPSIGQLKLLRYLNAPGIKDAVIPTCSEIRELPESFGKLRNLVHLDFSKCSHVKECSFLERLPEALGSFTELNYLNLSGCKQLEELPRSFGQLRNLVHLDLSDCYQVNRIPDALRGLTKLQYLNLSRRSYAHYQPTLQGLSEVTRELTELRYLNLSGCVDCTCNPQTKEAEGGEVSDNTGGFLDIISALSNLEHLDLSHNLTLYTIPDKICGLRKLHTLDLSCCRNLESVPENIGDMESLKCQQSSNLLLLKDVTPPELEISALENVRSVEEAQKIKLKDKLSMVILRLYWTGEKERFVEDMELLREFEPPSSLEEFELRGYNSVSFPTWLMDIAIYLPNLVRVKLDGLSHCSSLPPLGQLPNLKHVNLTAMHSILKIDRGFCGGVNAFARLEEIFIYNMESLEEWSTVNSYGDGEDVADDQFMFPNLKFLRICRCRKLKLNPCPPRVNGTWHIIDSNGVLLQWEETSRNSSLALVQCLRVTSCRAPMHHWKLLHHLHGLSELVLEYCGDLSCSSEIIQVLGSLRELTLNSCGSMSMTSLPEWLVDLTSLQTLKIKGCRSLNKLLVSMRPLSSLQSMSLYGCPDIRALPESLGDLVSLNNLEICFCEGIVSLPKSMQQLVNLERLTICGCPALEHWCELPENKMKISHVKVVCSVLLYYRPYLFGSNYFH</sequence>
<dbReference type="PANTHER" id="PTHR36766">
    <property type="entry name" value="PLANT BROAD-SPECTRUM MILDEW RESISTANCE PROTEIN RPW8"/>
    <property type="match status" value="1"/>
</dbReference>
<evidence type="ECO:0000259" key="11">
    <source>
        <dbReference type="Pfam" id="PF25019"/>
    </source>
</evidence>
<dbReference type="PANTHER" id="PTHR36766:SF73">
    <property type="entry name" value="NB-ARC DOMAIN-CONTAINING PROTEIN"/>
    <property type="match status" value="1"/>
</dbReference>
<feature type="domain" description="R13L1/DRL21-like LRR repeat region" evidence="11">
    <location>
        <begin position="793"/>
        <end position="908"/>
    </location>
</feature>
<feature type="domain" description="Zer-1-like leucine-rich repeats region" evidence="10">
    <location>
        <begin position="602"/>
        <end position="694"/>
    </location>
</feature>
<keyword evidence="5" id="KW-0611">Plant defense</keyword>
<keyword evidence="2" id="KW-0433">Leucine-rich repeat</keyword>
<dbReference type="InterPro" id="IPR032675">
    <property type="entry name" value="LRR_dom_sf"/>
</dbReference>
<dbReference type="Pfam" id="PF18052">
    <property type="entry name" value="Rx_N"/>
    <property type="match status" value="1"/>
</dbReference>
<protein>
    <submittedName>
        <fullName evidence="12">Uncharacterized protein</fullName>
    </submittedName>
</protein>
<evidence type="ECO:0000313" key="12">
    <source>
        <dbReference type="EMBL" id="CAD6256423.1"/>
    </source>
</evidence>
<feature type="domain" description="NB-ARC" evidence="7">
    <location>
        <begin position="164"/>
        <end position="290"/>
    </location>
</feature>
<dbReference type="SUPFAM" id="SSF52540">
    <property type="entry name" value="P-loop containing nucleoside triphosphate hydrolases"/>
    <property type="match status" value="1"/>
</dbReference>
<evidence type="ECO:0000256" key="1">
    <source>
        <dbReference type="ARBA" id="ARBA00008894"/>
    </source>
</evidence>
<dbReference type="GO" id="GO:0005524">
    <property type="term" value="F:ATP binding"/>
    <property type="evidence" value="ECO:0007669"/>
    <property type="project" value="UniProtKB-KW"/>
</dbReference>
<keyword evidence="3" id="KW-0677">Repeat</keyword>
<dbReference type="GO" id="GO:0043531">
    <property type="term" value="F:ADP binding"/>
    <property type="evidence" value="ECO:0007669"/>
    <property type="project" value="InterPro"/>
</dbReference>
<dbReference type="Gene3D" id="1.20.5.4130">
    <property type="match status" value="1"/>
</dbReference>
<feature type="domain" description="Disease resistance N-terminal" evidence="8">
    <location>
        <begin position="12"/>
        <end position="91"/>
    </location>
</feature>
<evidence type="ECO:0000259" key="10">
    <source>
        <dbReference type="Pfam" id="PF25013"/>
    </source>
</evidence>
<keyword evidence="4" id="KW-0547">Nucleotide-binding</keyword>
<dbReference type="Pfam" id="PF23559">
    <property type="entry name" value="WHD_DRP"/>
    <property type="match status" value="1"/>
</dbReference>
<dbReference type="SUPFAM" id="SSF52058">
    <property type="entry name" value="L domain-like"/>
    <property type="match status" value="2"/>
</dbReference>
<evidence type="ECO:0000256" key="5">
    <source>
        <dbReference type="ARBA" id="ARBA00022821"/>
    </source>
</evidence>
<comment type="similarity">
    <text evidence="1">Belongs to the disease resistance NB-LRR family.</text>
</comment>
<comment type="caution">
    <text evidence="12">The sequence shown here is derived from an EMBL/GenBank/DDBJ whole genome shotgun (WGS) entry which is preliminary data.</text>
</comment>
<dbReference type="Gene3D" id="3.40.50.300">
    <property type="entry name" value="P-loop containing nucleotide triphosphate hydrolases"/>
    <property type="match status" value="1"/>
</dbReference>
<evidence type="ECO:0000313" key="13">
    <source>
        <dbReference type="Proteomes" id="UP000604825"/>
    </source>
</evidence>
<dbReference type="Gene3D" id="1.10.10.10">
    <property type="entry name" value="Winged helix-like DNA-binding domain superfamily/Winged helix DNA-binding domain"/>
    <property type="match status" value="1"/>
</dbReference>
<evidence type="ECO:0000259" key="8">
    <source>
        <dbReference type="Pfam" id="PF18052"/>
    </source>
</evidence>
<dbReference type="Pfam" id="PF00931">
    <property type="entry name" value="NB-ARC"/>
    <property type="match status" value="1"/>
</dbReference>
<dbReference type="InterPro" id="IPR058922">
    <property type="entry name" value="WHD_DRP"/>
</dbReference>
<dbReference type="InterPro" id="IPR041118">
    <property type="entry name" value="Rx_N"/>
</dbReference>
<evidence type="ECO:0000256" key="4">
    <source>
        <dbReference type="ARBA" id="ARBA00022741"/>
    </source>
</evidence>
<dbReference type="Pfam" id="PF25019">
    <property type="entry name" value="LRR_R13L1-DRL21"/>
    <property type="match status" value="1"/>
</dbReference>
<feature type="domain" description="Disease resistance protein winged helix" evidence="9">
    <location>
        <begin position="383"/>
        <end position="455"/>
    </location>
</feature>
<dbReference type="InterPro" id="IPR056789">
    <property type="entry name" value="LRR_R13L1-DRL21"/>
</dbReference>
<evidence type="ECO:0000256" key="6">
    <source>
        <dbReference type="ARBA" id="ARBA00022840"/>
    </source>
</evidence>
<evidence type="ECO:0000259" key="7">
    <source>
        <dbReference type="Pfam" id="PF00931"/>
    </source>
</evidence>
<organism evidence="12 13">
    <name type="scientific">Miscanthus lutarioriparius</name>
    <dbReference type="NCBI Taxonomy" id="422564"/>
    <lineage>
        <taxon>Eukaryota</taxon>
        <taxon>Viridiplantae</taxon>
        <taxon>Streptophyta</taxon>
        <taxon>Embryophyta</taxon>
        <taxon>Tracheophyta</taxon>
        <taxon>Spermatophyta</taxon>
        <taxon>Magnoliopsida</taxon>
        <taxon>Liliopsida</taxon>
        <taxon>Poales</taxon>
        <taxon>Poaceae</taxon>
        <taxon>PACMAD clade</taxon>
        <taxon>Panicoideae</taxon>
        <taxon>Andropogonodae</taxon>
        <taxon>Andropogoneae</taxon>
        <taxon>Saccharinae</taxon>
        <taxon>Miscanthus</taxon>
    </lineage>
</organism>
<accession>A0A811Q747</accession>
<dbReference type="EMBL" id="CAJGYO010000010">
    <property type="protein sequence ID" value="CAD6256423.1"/>
    <property type="molecule type" value="Genomic_DNA"/>
</dbReference>
<evidence type="ECO:0000259" key="9">
    <source>
        <dbReference type="Pfam" id="PF23559"/>
    </source>
</evidence>
<dbReference type="OrthoDB" id="688226at2759"/>
<proteinExistence type="inferred from homology"/>
<dbReference type="AlphaFoldDB" id="A0A811Q747"/>
<dbReference type="InterPro" id="IPR002182">
    <property type="entry name" value="NB-ARC"/>
</dbReference>
<dbReference type="SUPFAM" id="SSF52047">
    <property type="entry name" value="RNI-like"/>
    <property type="match status" value="1"/>
</dbReference>
<dbReference type="PRINTS" id="PR00364">
    <property type="entry name" value="DISEASERSIST"/>
</dbReference>